<dbReference type="InterPro" id="IPR000312">
    <property type="entry name" value="Glycosyl_Trfase_fam3"/>
</dbReference>
<feature type="domain" description="Glycosyl transferase family 3" evidence="5">
    <location>
        <begin position="76"/>
        <end position="328"/>
    </location>
</feature>
<dbReference type="InterPro" id="IPR035902">
    <property type="entry name" value="Nuc_phospho_transferase"/>
</dbReference>
<keyword evidence="4" id="KW-0057">Aromatic amino acid biosynthesis</keyword>
<evidence type="ECO:0000256" key="4">
    <source>
        <dbReference type="ARBA" id="ARBA00023141"/>
    </source>
</evidence>
<gene>
    <name evidence="6" type="primary">trpD2</name>
    <name evidence="6" type="ORF">EKD16_15770</name>
</gene>
<dbReference type="GO" id="GO:0005829">
    <property type="term" value="C:cytosol"/>
    <property type="evidence" value="ECO:0007669"/>
    <property type="project" value="TreeGrafter"/>
</dbReference>
<dbReference type="EC" id="2.4.2.18" evidence="6"/>
<dbReference type="RefSeq" id="WP_131099022.1">
    <property type="nucleotide sequence ID" value="NZ_CP036455.1"/>
</dbReference>
<evidence type="ECO:0000256" key="2">
    <source>
        <dbReference type="ARBA" id="ARBA00022679"/>
    </source>
</evidence>
<dbReference type="EMBL" id="CP036455">
    <property type="protein sequence ID" value="QBI54926.1"/>
    <property type="molecule type" value="Genomic_DNA"/>
</dbReference>
<evidence type="ECO:0000313" key="7">
    <source>
        <dbReference type="Proteomes" id="UP000292235"/>
    </source>
</evidence>
<dbReference type="Proteomes" id="UP000292235">
    <property type="component" value="Chromosome"/>
</dbReference>
<dbReference type="GO" id="GO:0000162">
    <property type="term" value="P:L-tryptophan biosynthetic process"/>
    <property type="evidence" value="ECO:0007669"/>
    <property type="project" value="UniProtKB-KW"/>
</dbReference>
<keyword evidence="3" id="KW-0822">Tryptophan biosynthesis</keyword>
<keyword evidence="3" id="KW-0028">Amino-acid biosynthesis</keyword>
<evidence type="ECO:0000256" key="3">
    <source>
        <dbReference type="ARBA" id="ARBA00022822"/>
    </source>
</evidence>
<protein>
    <submittedName>
        <fullName evidence="6">Anthranilate phosphoribosyltransferase</fullName>
        <ecNumber evidence="6">2.4.2.18</ecNumber>
    </submittedName>
</protein>
<name>A0A4P6Q2P8_9ACTN</name>
<dbReference type="Pfam" id="PF00591">
    <property type="entry name" value="Glycos_transf_3"/>
    <property type="match status" value="1"/>
</dbReference>
<dbReference type="KEGG" id="strr:EKD16_15770"/>
<sequence length="352" mass="36700">MHEVITALLNRRPVTRAEDWRSLWDRLGSGGLDRAEAAALLGSLATHPPEAPTLRALLDSLSRRPAASADRCWPATVNTVGTGGGPSTFNVSTAAAFVAAAMGVRVVKTGSRAYSSRLGSVDLLERLGVRLTGSLEETADAVDRDGIAFAGPFVYPPELTALARAMAPVALRPFGRFLNAVGPFLADLPVAAQVTGVSAAMPLAELRQVAQGVDDRLIWLCTNDLGADELLGFCDNTVYSNAAGGGTPVLRLRRGELLPERGGIEDLRPFEPDDAVRRFREVLAGPPGAATDTVCLNAAAAAVAAGAADDWPQALDAAREAVAEGAALALLDRLRERSQTPGTLQASGGRHG</sequence>
<reference evidence="6 7" key="1">
    <citation type="submission" date="2019-02" db="EMBL/GenBank/DDBJ databases">
        <authorList>
            <person name="Khodamoradi S."/>
            <person name="Hahnke R.L."/>
            <person name="Kaempfer P."/>
            <person name="Schumann P."/>
            <person name="Rohde M."/>
            <person name="Steinert M."/>
            <person name="Luzhetskyy A."/>
            <person name="Wink J."/>
            <person name="Ruckert C."/>
        </authorList>
    </citation>
    <scope>NUCLEOTIDE SEQUENCE [LARGE SCALE GENOMIC DNA]</scope>
    <source>
        <strain evidence="6 7">M2</strain>
    </source>
</reference>
<dbReference type="InterPro" id="IPR005940">
    <property type="entry name" value="Anthranilate_Pribosyl_Tfrase"/>
</dbReference>
<accession>A0A4P6Q2P8</accession>
<dbReference type="PANTHER" id="PTHR43285:SF2">
    <property type="entry name" value="ANTHRANILATE PHOSPHORIBOSYLTRANSFERASE"/>
    <property type="match status" value="1"/>
</dbReference>
<dbReference type="PANTHER" id="PTHR43285">
    <property type="entry name" value="ANTHRANILATE PHOSPHORIBOSYLTRANSFERASE"/>
    <property type="match status" value="1"/>
</dbReference>
<evidence type="ECO:0000256" key="1">
    <source>
        <dbReference type="ARBA" id="ARBA00022676"/>
    </source>
</evidence>
<dbReference type="AlphaFoldDB" id="A0A4P6Q2P8"/>
<dbReference type="GO" id="GO:0004048">
    <property type="term" value="F:anthranilate phosphoribosyltransferase activity"/>
    <property type="evidence" value="ECO:0007669"/>
    <property type="project" value="UniProtKB-EC"/>
</dbReference>
<keyword evidence="7" id="KW-1185">Reference proteome</keyword>
<evidence type="ECO:0000259" key="5">
    <source>
        <dbReference type="Pfam" id="PF00591"/>
    </source>
</evidence>
<organism evidence="6 7">
    <name type="scientific">Streptomonospora litoralis</name>
    <dbReference type="NCBI Taxonomy" id="2498135"/>
    <lineage>
        <taxon>Bacteria</taxon>
        <taxon>Bacillati</taxon>
        <taxon>Actinomycetota</taxon>
        <taxon>Actinomycetes</taxon>
        <taxon>Streptosporangiales</taxon>
        <taxon>Nocardiopsidaceae</taxon>
        <taxon>Streptomonospora</taxon>
    </lineage>
</organism>
<evidence type="ECO:0000313" key="6">
    <source>
        <dbReference type="EMBL" id="QBI54926.1"/>
    </source>
</evidence>
<dbReference type="OrthoDB" id="5145355at2"/>
<dbReference type="SUPFAM" id="SSF52418">
    <property type="entry name" value="Nucleoside phosphorylase/phosphoribosyltransferase catalytic domain"/>
    <property type="match status" value="1"/>
</dbReference>
<proteinExistence type="predicted"/>
<keyword evidence="2 6" id="KW-0808">Transferase</keyword>
<dbReference type="Gene3D" id="3.40.1030.10">
    <property type="entry name" value="Nucleoside phosphorylase/phosphoribosyltransferase catalytic domain"/>
    <property type="match status" value="1"/>
</dbReference>
<keyword evidence="1 6" id="KW-0328">Glycosyltransferase</keyword>